<name>W0RJZ0_9BACT</name>
<dbReference type="NCBIfam" id="NF000908">
    <property type="entry name" value="PRK00089.1"/>
    <property type="match status" value="1"/>
</dbReference>
<keyword evidence="5 6" id="KW-0342">GTP-binding</keyword>
<keyword evidence="6" id="KW-1003">Cell membrane</keyword>
<dbReference type="Pfam" id="PF01926">
    <property type="entry name" value="MMR_HSR1"/>
    <property type="match status" value="1"/>
</dbReference>
<sequence length="293" mass="32426">MTRAGIVTVVGKPNAGKSTLLNRIVGEKLSITSPKPQSTRDRIVGIRTADDAQMVLLDTPGLLEPRYALQEAMRGIALEALRDADVVAYLVDATDGDPPPLMDAARLDAPPRAPTVLVLNKIDALDTAALDGLRARHPDAAFVSATRGDGVDELLVKLRAYLPESPFLYPEDEISTQTLRFFASELVRETALEQLEEEVPYSVACEVEEFREDRSPVYIRAVLYVERESQKRILIGAKGARIREIGRVARGKIEALIGAPAYLDLWIKVLSNWRRDPRSLRRFGFVIPKESGQ</sequence>
<dbReference type="PRINTS" id="PR00326">
    <property type="entry name" value="GTP1OBG"/>
</dbReference>
<feature type="domain" description="KH type-2" evidence="9">
    <location>
        <begin position="195"/>
        <end position="271"/>
    </location>
</feature>
<dbReference type="InterPro" id="IPR027417">
    <property type="entry name" value="P-loop_NTPase"/>
</dbReference>
<dbReference type="HOGENOM" id="CLU_038009_1_0_0"/>
<evidence type="ECO:0000259" key="10">
    <source>
        <dbReference type="PROSITE" id="PS51713"/>
    </source>
</evidence>
<feature type="region of interest" description="G4" evidence="7">
    <location>
        <begin position="120"/>
        <end position="123"/>
    </location>
</feature>
<dbReference type="FunCoup" id="W0RJZ0">
    <property type="interactions" value="500"/>
</dbReference>
<dbReference type="NCBIfam" id="TIGR00436">
    <property type="entry name" value="era"/>
    <property type="match status" value="1"/>
</dbReference>
<dbReference type="PANTHER" id="PTHR42698:SF1">
    <property type="entry name" value="GTPASE ERA, MITOCHONDRIAL"/>
    <property type="match status" value="1"/>
</dbReference>
<dbReference type="SUPFAM" id="SSF54814">
    <property type="entry name" value="Prokaryotic type KH domain (KH-domain type II)"/>
    <property type="match status" value="1"/>
</dbReference>
<dbReference type="GO" id="GO:0000028">
    <property type="term" value="P:ribosomal small subunit assembly"/>
    <property type="evidence" value="ECO:0007669"/>
    <property type="project" value="TreeGrafter"/>
</dbReference>
<feature type="binding site" evidence="6">
    <location>
        <begin position="11"/>
        <end position="18"/>
    </location>
    <ligand>
        <name>GTP</name>
        <dbReference type="ChEBI" id="CHEBI:37565"/>
    </ligand>
</feature>
<gene>
    <name evidence="6" type="primary">era</name>
    <name evidence="11" type="ORF">J421_3205</name>
</gene>
<dbReference type="SUPFAM" id="SSF52540">
    <property type="entry name" value="P-loop containing nucleoside triphosphate hydrolases"/>
    <property type="match status" value="1"/>
</dbReference>
<keyword evidence="4 6" id="KW-0694">RNA-binding</keyword>
<keyword evidence="12" id="KW-1185">Reference proteome</keyword>
<feature type="region of interest" description="G5" evidence="7">
    <location>
        <begin position="143"/>
        <end position="145"/>
    </location>
</feature>
<dbReference type="GO" id="GO:0070181">
    <property type="term" value="F:small ribosomal subunit rRNA binding"/>
    <property type="evidence" value="ECO:0007669"/>
    <property type="project" value="UniProtKB-UniRule"/>
</dbReference>
<dbReference type="STRING" id="861299.J421_3205"/>
<proteinExistence type="inferred from homology"/>
<dbReference type="InParanoid" id="W0RJZ0"/>
<dbReference type="PATRIC" id="fig|861299.3.peg.3257"/>
<reference evidence="11 12" key="1">
    <citation type="journal article" date="2014" name="Genome Announc.">
        <title>Genome Sequence and Methylome of Soil Bacterium Gemmatirosa kalamazoonensis KBS708T, a Member of the Rarely Cultivated Gemmatimonadetes Phylum.</title>
        <authorList>
            <person name="Debruyn J.M."/>
            <person name="Radosevich M."/>
            <person name="Wommack K.E."/>
            <person name="Polson S.W."/>
            <person name="Hauser L.J."/>
            <person name="Fawaz M.N."/>
            <person name="Korlach J."/>
            <person name="Tsai Y.C."/>
        </authorList>
    </citation>
    <scope>NUCLEOTIDE SEQUENCE [LARGE SCALE GENOMIC DNA]</scope>
    <source>
        <strain evidence="11 12">KBS708</strain>
    </source>
</reference>
<evidence type="ECO:0000256" key="1">
    <source>
        <dbReference type="ARBA" id="ARBA00007921"/>
    </source>
</evidence>
<protein>
    <recommendedName>
        <fullName evidence="2 6">GTPase Era</fullName>
    </recommendedName>
</protein>
<dbReference type="RefSeq" id="WP_025412209.1">
    <property type="nucleotide sequence ID" value="NZ_CP007128.1"/>
</dbReference>
<feature type="binding site" evidence="6">
    <location>
        <begin position="120"/>
        <end position="123"/>
    </location>
    <ligand>
        <name>GTP</name>
        <dbReference type="ChEBI" id="CHEBI:37565"/>
    </ligand>
</feature>
<dbReference type="InterPro" id="IPR005662">
    <property type="entry name" value="GTPase_Era-like"/>
</dbReference>
<dbReference type="GO" id="GO:0005525">
    <property type="term" value="F:GTP binding"/>
    <property type="evidence" value="ECO:0007669"/>
    <property type="project" value="UniProtKB-UniRule"/>
</dbReference>
<dbReference type="InterPro" id="IPR009019">
    <property type="entry name" value="KH_sf_prok-type"/>
</dbReference>
<organism evidence="11 12">
    <name type="scientific">Gemmatirosa kalamazoonensis</name>
    <dbReference type="NCBI Taxonomy" id="861299"/>
    <lineage>
        <taxon>Bacteria</taxon>
        <taxon>Pseudomonadati</taxon>
        <taxon>Gemmatimonadota</taxon>
        <taxon>Gemmatimonadia</taxon>
        <taxon>Gemmatimonadales</taxon>
        <taxon>Gemmatimonadaceae</taxon>
        <taxon>Gemmatirosa</taxon>
    </lineage>
</organism>
<evidence type="ECO:0000256" key="5">
    <source>
        <dbReference type="ARBA" id="ARBA00023134"/>
    </source>
</evidence>
<feature type="region of interest" description="G1" evidence="7">
    <location>
        <begin position="11"/>
        <end position="18"/>
    </location>
</feature>
<evidence type="ECO:0000256" key="3">
    <source>
        <dbReference type="ARBA" id="ARBA00022741"/>
    </source>
</evidence>
<dbReference type="GO" id="GO:0005829">
    <property type="term" value="C:cytosol"/>
    <property type="evidence" value="ECO:0007669"/>
    <property type="project" value="TreeGrafter"/>
</dbReference>
<dbReference type="Proteomes" id="UP000019151">
    <property type="component" value="Chromosome"/>
</dbReference>
<dbReference type="PROSITE" id="PS51713">
    <property type="entry name" value="G_ERA"/>
    <property type="match status" value="1"/>
</dbReference>
<dbReference type="PANTHER" id="PTHR42698">
    <property type="entry name" value="GTPASE ERA"/>
    <property type="match status" value="1"/>
</dbReference>
<dbReference type="OrthoDB" id="9805918at2"/>
<comment type="function">
    <text evidence="6">An essential GTPase that binds both GDP and GTP, with rapid nucleotide exchange. Plays a role in 16S rRNA processing and 30S ribosomal subunit biogenesis and possibly also in cell cycle regulation and energy metabolism.</text>
</comment>
<evidence type="ECO:0000256" key="6">
    <source>
        <dbReference type="HAMAP-Rule" id="MF_00367"/>
    </source>
</evidence>
<dbReference type="eggNOG" id="COG1159">
    <property type="taxonomic scope" value="Bacteria"/>
</dbReference>
<feature type="region of interest" description="G2" evidence="7">
    <location>
        <begin position="37"/>
        <end position="41"/>
    </location>
</feature>
<dbReference type="CDD" id="cd22534">
    <property type="entry name" value="KH-II_Era"/>
    <property type="match status" value="1"/>
</dbReference>
<comment type="subunit">
    <text evidence="6">Monomer.</text>
</comment>
<dbReference type="InterPro" id="IPR006073">
    <property type="entry name" value="GTP-bd"/>
</dbReference>
<keyword evidence="3 6" id="KW-0547">Nucleotide-binding</keyword>
<keyword evidence="6" id="KW-0472">Membrane</keyword>
<evidence type="ECO:0000256" key="7">
    <source>
        <dbReference type="PROSITE-ProRule" id="PRU01050"/>
    </source>
</evidence>
<accession>W0RJZ0</accession>
<evidence type="ECO:0000259" key="9">
    <source>
        <dbReference type="PROSITE" id="PS50823"/>
    </source>
</evidence>
<dbReference type="GO" id="GO:0005886">
    <property type="term" value="C:plasma membrane"/>
    <property type="evidence" value="ECO:0007669"/>
    <property type="project" value="UniProtKB-SubCell"/>
</dbReference>
<evidence type="ECO:0000256" key="8">
    <source>
        <dbReference type="RuleBase" id="RU003761"/>
    </source>
</evidence>
<dbReference type="Gene3D" id="3.40.50.300">
    <property type="entry name" value="P-loop containing nucleotide triphosphate hydrolases"/>
    <property type="match status" value="1"/>
</dbReference>
<evidence type="ECO:0000256" key="4">
    <source>
        <dbReference type="ARBA" id="ARBA00022884"/>
    </source>
</evidence>
<keyword evidence="6" id="KW-0690">Ribosome biogenesis</keyword>
<dbReference type="AlphaFoldDB" id="W0RJZ0"/>
<dbReference type="Pfam" id="PF07650">
    <property type="entry name" value="KH_2"/>
    <property type="match status" value="1"/>
</dbReference>
<dbReference type="InterPro" id="IPR004044">
    <property type="entry name" value="KH_dom_type_2"/>
</dbReference>
<dbReference type="InterPro" id="IPR015946">
    <property type="entry name" value="KH_dom-like_a/b"/>
</dbReference>
<evidence type="ECO:0000256" key="2">
    <source>
        <dbReference type="ARBA" id="ARBA00020484"/>
    </source>
</evidence>
<evidence type="ECO:0000313" key="11">
    <source>
        <dbReference type="EMBL" id="AHG90742.1"/>
    </source>
</evidence>
<keyword evidence="6" id="KW-0963">Cytoplasm</keyword>
<dbReference type="KEGG" id="gba:J421_3205"/>
<dbReference type="InterPro" id="IPR005225">
    <property type="entry name" value="Small_GTP-bd"/>
</dbReference>
<dbReference type="InterPro" id="IPR030388">
    <property type="entry name" value="G_ERA_dom"/>
</dbReference>
<dbReference type="Gene3D" id="3.30.300.20">
    <property type="match status" value="1"/>
</dbReference>
<comment type="subcellular location">
    <subcellularLocation>
        <location evidence="6">Cytoplasm</location>
    </subcellularLocation>
    <subcellularLocation>
        <location evidence="6">Cell membrane</location>
        <topology evidence="6">Peripheral membrane protein</topology>
    </subcellularLocation>
</comment>
<dbReference type="GO" id="GO:0043024">
    <property type="term" value="F:ribosomal small subunit binding"/>
    <property type="evidence" value="ECO:0007669"/>
    <property type="project" value="TreeGrafter"/>
</dbReference>
<dbReference type="EMBL" id="CP007128">
    <property type="protein sequence ID" value="AHG90742.1"/>
    <property type="molecule type" value="Genomic_DNA"/>
</dbReference>
<comment type="similarity">
    <text evidence="1 6 7 8">Belongs to the TRAFAC class TrmE-Era-EngA-EngB-Septin-like GTPase superfamily. Era GTPase family.</text>
</comment>
<feature type="region of interest" description="G3" evidence="7">
    <location>
        <begin position="58"/>
        <end position="61"/>
    </location>
</feature>
<evidence type="ECO:0000313" key="12">
    <source>
        <dbReference type="Proteomes" id="UP000019151"/>
    </source>
</evidence>
<dbReference type="CDD" id="cd04163">
    <property type="entry name" value="Era"/>
    <property type="match status" value="1"/>
</dbReference>
<dbReference type="NCBIfam" id="TIGR00231">
    <property type="entry name" value="small_GTP"/>
    <property type="match status" value="1"/>
</dbReference>
<dbReference type="GO" id="GO:0003924">
    <property type="term" value="F:GTPase activity"/>
    <property type="evidence" value="ECO:0007669"/>
    <property type="project" value="UniProtKB-UniRule"/>
</dbReference>
<keyword evidence="6" id="KW-0699">rRNA-binding</keyword>
<feature type="binding site" evidence="6">
    <location>
        <begin position="58"/>
        <end position="62"/>
    </location>
    <ligand>
        <name>GTP</name>
        <dbReference type="ChEBI" id="CHEBI:37565"/>
    </ligand>
</feature>
<dbReference type="HAMAP" id="MF_00367">
    <property type="entry name" value="GTPase_Era"/>
    <property type="match status" value="1"/>
</dbReference>
<feature type="domain" description="Era-type G" evidence="10">
    <location>
        <begin position="3"/>
        <end position="164"/>
    </location>
</feature>
<dbReference type="PROSITE" id="PS50823">
    <property type="entry name" value="KH_TYPE_2"/>
    <property type="match status" value="1"/>
</dbReference>